<sequence>MFGNYLKTAWRSLRRSKSFSFINIGGLAIGMAATVFILLWVRNELTFDRYYPDTDRLYQVFNRQTSNGETHAWSSSPGPMAPALKSDYPEVEGAVRTMGAGFLLEAQDKKLKAGGMFVDPGFISMFSFPMTAGKAGLALDNIDHIVITETLAKKLFGNGTAVGQRIRLANRDDFMVSGVLKDLPSNTRFQFEYLLPWSYSEKIYGKEDSWTANNVRTYVLLKKGASLEQLSRKIKDITVTRGGLKGVQLTQFLYPARRWHLYEKEENGQMVGGTIEKVKLFCIIAGFILLIACINFMNLSTARSEKRAREVGIRKVAGAPKSVLIVQFMTEGLLLSGIAGVIAFLLVWFLLPAYNKLLGMRLSLNMGGAGFLVSLLGLILVTGLLAGSYPAFFLSSFSPTKVLKGTFRGTGKLITPRKALVVVQFTFAIALIVSTGIVYRQIKYVQDRDAGYDRDQLLYSSLEGKSGQNFELIKRDLLSSGSVTSVTKSMGPVTDWTSNMWGYEWNGSTREEAQLSFDVFSTDADFARTMGTKIIKGRDIDVHSYPTDSTAILLNETAVKVMHLKDPIGQTVKRIGEENWHVVGVVKDFIVGSPYDDIPPMIIMGPSSEWSWFNAMHYRLNPSRPVKENLSEIERIFKKYNPEYPFEYHFTDESYAAKFRTEQTTGALAILFSVLAIFISCLGLFGLAAYMAETRIKEIGVRKVLGASVANITVLLSRDFLKLVLVSIIIASPVAWWVMHQWLQSFTYREQISLWIFIVSGAAAITIALATVGFQSVKAATANPVKSLRAE</sequence>
<feature type="domain" description="MacB-like periplasmic core" evidence="8">
    <location>
        <begin position="20"/>
        <end position="236"/>
    </location>
</feature>
<evidence type="ECO:0000256" key="4">
    <source>
        <dbReference type="ARBA" id="ARBA00022989"/>
    </source>
</evidence>
<feature type="transmembrane region" description="Helical" evidence="6">
    <location>
        <begin position="278"/>
        <end position="299"/>
    </location>
</feature>
<dbReference type="PANTHER" id="PTHR30572:SF18">
    <property type="entry name" value="ABC-TYPE MACROLIDE FAMILY EXPORT SYSTEM PERMEASE COMPONENT 2"/>
    <property type="match status" value="1"/>
</dbReference>
<organism evidence="9 10">
    <name type="scientific">Compostibacter hankyongensis</name>
    <dbReference type="NCBI Taxonomy" id="1007089"/>
    <lineage>
        <taxon>Bacteria</taxon>
        <taxon>Pseudomonadati</taxon>
        <taxon>Bacteroidota</taxon>
        <taxon>Chitinophagia</taxon>
        <taxon>Chitinophagales</taxon>
        <taxon>Chitinophagaceae</taxon>
        <taxon>Compostibacter</taxon>
    </lineage>
</organism>
<feature type="transmembrane region" description="Helical" evidence="6">
    <location>
        <begin position="752"/>
        <end position="774"/>
    </location>
</feature>
<comment type="caution">
    <text evidence="9">The sequence shown here is derived from an EMBL/GenBank/DDBJ whole genome shotgun (WGS) entry which is preliminary data.</text>
</comment>
<feature type="transmembrane region" description="Helical" evidence="6">
    <location>
        <begin position="668"/>
        <end position="692"/>
    </location>
</feature>
<dbReference type="InterPro" id="IPR003838">
    <property type="entry name" value="ABC3_permease_C"/>
</dbReference>
<evidence type="ECO:0000256" key="1">
    <source>
        <dbReference type="ARBA" id="ARBA00004651"/>
    </source>
</evidence>
<dbReference type="PANTHER" id="PTHR30572">
    <property type="entry name" value="MEMBRANE COMPONENT OF TRANSPORTER-RELATED"/>
    <property type="match status" value="1"/>
</dbReference>
<evidence type="ECO:0000256" key="5">
    <source>
        <dbReference type="ARBA" id="ARBA00023136"/>
    </source>
</evidence>
<evidence type="ECO:0000256" key="2">
    <source>
        <dbReference type="ARBA" id="ARBA00022475"/>
    </source>
</evidence>
<keyword evidence="2" id="KW-1003">Cell membrane</keyword>
<dbReference type="InterPro" id="IPR025857">
    <property type="entry name" value="MacB_PCD"/>
</dbReference>
<feature type="transmembrane region" description="Helical" evidence="6">
    <location>
        <begin position="419"/>
        <end position="439"/>
    </location>
</feature>
<keyword evidence="5 6" id="KW-0472">Membrane</keyword>
<evidence type="ECO:0000259" key="7">
    <source>
        <dbReference type="Pfam" id="PF02687"/>
    </source>
</evidence>
<keyword evidence="3 6" id="KW-0812">Transmembrane</keyword>
<keyword evidence="4 6" id="KW-1133">Transmembrane helix</keyword>
<gene>
    <name evidence="9" type="ORF">GCM10023143_01080</name>
</gene>
<protein>
    <submittedName>
        <fullName evidence="9">ABC transporter permease</fullName>
    </submittedName>
</protein>
<name>A0ABP8FCY3_9BACT</name>
<reference evidence="10" key="1">
    <citation type="journal article" date="2019" name="Int. J. Syst. Evol. Microbiol.">
        <title>The Global Catalogue of Microorganisms (GCM) 10K type strain sequencing project: providing services to taxonomists for standard genome sequencing and annotation.</title>
        <authorList>
            <consortium name="The Broad Institute Genomics Platform"/>
            <consortium name="The Broad Institute Genome Sequencing Center for Infectious Disease"/>
            <person name="Wu L."/>
            <person name="Ma J."/>
        </authorList>
    </citation>
    <scope>NUCLEOTIDE SEQUENCE [LARGE SCALE GENOMIC DNA]</scope>
    <source>
        <strain evidence="10">JCM 17664</strain>
    </source>
</reference>
<feature type="transmembrane region" description="Helical" evidence="6">
    <location>
        <begin position="720"/>
        <end position="740"/>
    </location>
</feature>
<feature type="domain" description="ABC3 transporter permease C-terminal" evidence="7">
    <location>
        <begin position="670"/>
        <end position="784"/>
    </location>
</feature>
<proteinExistence type="predicted"/>
<evidence type="ECO:0000313" key="10">
    <source>
        <dbReference type="Proteomes" id="UP001501207"/>
    </source>
</evidence>
<dbReference type="Pfam" id="PF02687">
    <property type="entry name" value="FtsX"/>
    <property type="match status" value="2"/>
</dbReference>
<feature type="transmembrane region" description="Helical" evidence="6">
    <location>
        <begin position="371"/>
        <end position="398"/>
    </location>
</feature>
<dbReference type="Pfam" id="PF12704">
    <property type="entry name" value="MacB_PCD"/>
    <property type="match status" value="1"/>
</dbReference>
<feature type="transmembrane region" description="Helical" evidence="6">
    <location>
        <begin position="332"/>
        <end position="351"/>
    </location>
</feature>
<dbReference type="Proteomes" id="UP001501207">
    <property type="component" value="Unassembled WGS sequence"/>
</dbReference>
<dbReference type="EMBL" id="BAABFN010000001">
    <property type="protein sequence ID" value="GAA4300285.1"/>
    <property type="molecule type" value="Genomic_DNA"/>
</dbReference>
<accession>A0ABP8FCY3</accession>
<comment type="subcellular location">
    <subcellularLocation>
        <location evidence="1">Cell membrane</location>
        <topology evidence="1">Multi-pass membrane protein</topology>
    </subcellularLocation>
</comment>
<feature type="transmembrane region" description="Helical" evidence="6">
    <location>
        <begin position="21"/>
        <end position="41"/>
    </location>
</feature>
<dbReference type="RefSeq" id="WP_344973640.1">
    <property type="nucleotide sequence ID" value="NZ_BAABFN010000001.1"/>
</dbReference>
<keyword evidence="10" id="KW-1185">Reference proteome</keyword>
<evidence type="ECO:0000313" key="9">
    <source>
        <dbReference type="EMBL" id="GAA4300285.1"/>
    </source>
</evidence>
<feature type="domain" description="ABC3 transporter permease C-terminal" evidence="7">
    <location>
        <begin position="283"/>
        <end position="398"/>
    </location>
</feature>
<evidence type="ECO:0000256" key="3">
    <source>
        <dbReference type="ARBA" id="ARBA00022692"/>
    </source>
</evidence>
<dbReference type="InterPro" id="IPR050250">
    <property type="entry name" value="Macrolide_Exporter_MacB"/>
</dbReference>
<evidence type="ECO:0000259" key="8">
    <source>
        <dbReference type="Pfam" id="PF12704"/>
    </source>
</evidence>
<evidence type="ECO:0000256" key="6">
    <source>
        <dbReference type="SAM" id="Phobius"/>
    </source>
</evidence>